<organism evidence="1">
    <name type="scientific">Pararge aegeria</name>
    <name type="common">speckled wood butterfly</name>
    <dbReference type="NCBI Taxonomy" id="116150"/>
    <lineage>
        <taxon>Eukaryota</taxon>
        <taxon>Metazoa</taxon>
        <taxon>Ecdysozoa</taxon>
        <taxon>Arthropoda</taxon>
        <taxon>Hexapoda</taxon>
        <taxon>Insecta</taxon>
        <taxon>Pterygota</taxon>
        <taxon>Neoptera</taxon>
        <taxon>Endopterygota</taxon>
        <taxon>Lepidoptera</taxon>
        <taxon>Glossata</taxon>
        <taxon>Ditrysia</taxon>
        <taxon>Papilionoidea</taxon>
        <taxon>Nymphalidae</taxon>
        <taxon>Satyrinae</taxon>
        <taxon>Satyrini</taxon>
        <taxon>Parargina</taxon>
        <taxon>Pararge</taxon>
    </lineage>
</organism>
<proteinExistence type="predicted"/>
<sequence>MLRTVIAFYYSNLSYNIQCSTVKIFRCSVVSFSFSFHFNSKTAYIALLVCERLKGVLKSAEPPYSEKLIHEDTIYFIIFHFRSPQLKTCNSILHD</sequence>
<reference evidence="1" key="1">
    <citation type="journal article" date="2013" name="BMC Genomics">
        <title>Unscrambling butterfly oogenesis.</title>
        <authorList>
            <person name="Carter J.M."/>
            <person name="Baker S.C."/>
            <person name="Pink R."/>
            <person name="Carter D.R."/>
            <person name="Collins A."/>
            <person name="Tomlin J."/>
            <person name="Gibbs M."/>
            <person name="Breuker C.J."/>
        </authorList>
    </citation>
    <scope>NUCLEOTIDE SEQUENCE</scope>
    <source>
        <tissue evidence="1">Ovary</tissue>
    </source>
</reference>
<evidence type="ECO:0000313" key="1">
    <source>
        <dbReference type="EMBL" id="JAA85344.1"/>
    </source>
</evidence>
<feature type="non-terminal residue" evidence="1">
    <location>
        <position position="95"/>
    </location>
</feature>
<protein>
    <submittedName>
        <fullName evidence="1">Uncharacterized protein</fullName>
    </submittedName>
</protein>
<dbReference type="AlphaFoldDB" id="S4P5G9"/>
<accession>S4P5G9</accession>
<reference evidence="1" key="2">
    <citation type="submission" date="2013-05" db="EMBL/GenBank/DDBJ databases">
        <authorList>
            <person name="Carter J.-M."/>
            <person name="Baker S.C."/>
            <person name="Pink R."/>
            <person name="Carter D.R.F."/>
            <person name="Collins A."/>
            <person name="Tomlin J."/>
            <person name="Gibbs M."/>
            <person name="Breuker C.J."/>
        </authorList>
    </citation>
    <scope>NUCLEOTIDE SEQUENCE</scope>
    <source>
        <tissue evidence="1">Ovary</tissue>
    </source>
</reference>
<dbReference type="EMBL" id="GAIX01007216">
    <property type="protein sequence ID" value="JAA85344.1"/>
    <property type="molecule type" value="Transcribed_RNA"/>
</dbReference>
<name>S4P5G9_9NEOP</name>